<name>R4WD62_RIPPE</name>
<sequence>MIFSFLITIFLTNTTYATSEVKINKYARDLAGYSSFREWCNRVHYCPDYYFCCPDLRMCCPNGSFCCHPKHFTDSLDVWDCCVNEKMPTNNIKGFRKTGSNI</sequence>
<accession>R4WD62</accession>
<reference evidence="2" key="1">
    <citation type="journal article" date="2013" name="PLoS ONE">
        <title>Gene expression in gut symbiotic organ of stinkbug affected by extracellular bacterial symbiont.</title>
        <authorList>
            <person name="Futahashi R."/>
            <person name="Tanaka K."/>
            <person name="Tanahashi M."/>
            <person name="Nikoh N."/>
            <person name="Kikuchi Y."/>
            <person name="Lee B.L."/>
            <person name="Fukatsu T."/>
        </authorList>
    </citation>
    <scope>NUCLEOTIDE SEQUENCE</scope>
    <source>
        <tissue evidence="2">Midgut</tissue>
    </source>
</reference>
<dbReference type="EMBL" id="AK417249">
    <property type="protein sequence ID" value="BAN20464.1"/>
    <property type="molecule type" value="mRNA"/>
</dbReference>
<feature type="chain" id="PRO_5004372140" evidence="1">
    <location>
        <begin position="18"/>
        <end position="102"/>
    </location>
</feature>
<dbReference type="AlphaFoldDB" id="R4WD62"/>
<protein>
    <submittedName>
        <fullName evidence="2">Cysteine rich secreted protein</fullName>
    </submittedName>
</protein>
<feature type="signal peptide" evidence="1">
    <location>
        <begin position="1"/>
        <end position="17"/>
    </location>
</feature>
<keyword evidence="1" id="KW-0732">Signal</keyword>
<organism evidence="2">
    <name type="scientific">Riptortus pedestris</name>
    <name type="common">Bean bug</name>
    <dbReference type="NCBI Taxonomy" id="329032"/>
    <lineage>
        <taxon>Eukaryota</taxon>
        <taxon>Metazoa</taxon>
        <taxon>Ecdysozoa</taxon>
        <taxon>Arthropoda</taxon>
        <taxon>Hexapoda</taxon>
        <taxon>Insecta</taxon>
        <taxon>Pterygota</taxon>
        <taxon>Neoptera</taxon>
        <taxon>Paraneoptera</taxon>
        <taxon>Hemiptera</taxon>
        <taxon>Heteroptera</taxon>
        <taxon>Panheteroptera</taxon>
        <taxon>Pentatomomorpha</taxon>
        <taxon>Coreoidea</taxon>
        <taxon>Alydidae</taxon>
        <taxon>Riptortus</taxon>
    </lineage>
</organism>
<evidence type="ECO:0000313" key="2">
    <source>
        <dbReference type="EMBL" id="BAN20464.1"/>
    </source>
</evidence>
<evidence type="ECO:0000256" key="1">
    <source>
        <dbReference type="SAM" id="SignalP"/>
    </source>
</evidence>
<proteinExistence type="evidence at transcript level"/>